<dbReference type="OrthoDB" id="425619at2759"/>
<evidence type="ECO:0000313" key="3">
    <source>
        <dbReference type="Proteomes" id="UP000663879"/>
    </source>
</evidence>
<dbReference type="PANTHER" id="PTHR37984:SF15">
    <property type="entry name" value="INTEGRASE CATALYTIC DOMAIN-CONTAINING PROTEIN"/>
    <property type="match status" value="1"/>
</dbReference>
<dbReference type="InterPro" id="IPR050951">
    <property type="entry name" value="Retrovirus_Pol_polyprotein"/>
</dbReference>
<dbReference type="FunFam" id="1.10.340.70:FF:000001">
    <property type="entry name" value="Retrovirus-related Pol polyprotein from transposon gypsy-like Protein"/>
    <property type="match status" value="1"/>
</dbReference>
<dbReference type="PANTHER" id="PTHR37984">
    <property type="entry name" value="PROTEIN CBG26694"/>
    <property type="match status" value="1"/>
</dbReference>
<keyword evidence="3" id="KW-1185">Reference proteome</keyword>
<evidence type="ECO:0000259" key="1">
    <source>
        <dbReference type="Pfam" id="PF17921"/>
    </source>
</evidence>
<organism evidence="2 3">
    <name type="scientific">Brachionus calyciflorus</name>
    <dbReference type="NCBI Taxonomy" id="104777"/>
    <lineage>
        <taxon>Eukaryota</taxon>
        <taxon>Metazoa</taxon>
        <taxon>Spiralia</taxon>
        <taxon>Gnathifera</taxon>
        <taxon>Rotifera</taxon>
        <taxon>Eurotatoria</taxon>
        <taxon>Monogononta</taxon>
        <taxon>Pseudotrocha</taxon>
        <taxon>Ploima</taxon>
        <taxon>Brachionidae</taxon>
        <taxon>Brachionus</taxon>
    </lineage>
</organism>
<dbReference type="EMBL" id="CAJNOC010006854">
    <property type="protein sequence ID" value="CAF1087344.1"/>
    <property type="molecule type" value="Genomic_DNA"/>
</dbReference>
<feature type="domain" description="Integrase zinc-binding" evidence="1">
    <location>
        <begin position="106"/>
        <end position="164"/>
    </location>
</feature>
<gene>
    <name evidence="2" type="ORF">OXX778_LOCUS20491</name>
</gene>
<dbReference type="InterPro" id="IPR041588">
    <property type="entry name" value="Integrase_H2C2"/>
</dbReference>
<accession>A0A814N6E1</accession>
<reference evidence="2" key="1">
    <citation type="submission" date="2021-02" db="EMBL/GenBank/DDBJ databases">
        <authorList>
            <person name="Nowell W R."/>
        </authorList>
    </citation>
    <scope>NUCLEOTIDE SEQUENCE</scope>
    <source>
        <strain evidence="2">Ploen Becks lab</strain>
    </source>
</reference>
<sequence length="198" mass="22998">MIEDKIKYNQDNLLKSINPIVLSTSKSNKDNQLQKFIKDNCPGLTQPNRQIIRVGECIRKNVENITDCTDSELSIDNSIMKLQNTDRDISQLLRQKNGKLFKQLVVPKELKLDILKMCHDNFTGAHLGLRKTWIKLNNRSYWPNSYQDTKNYVESCDVCSRIKDPPATRAELKPFDMVAVDILELTRRNSGNKYVRRQ</sequence>
<protein>
    <recommendedName>
        <fullName evidence="1">Integrase zinc-binding domain-containing protein</fullName>
    </recommendedName>
</protein>
<dbReference type="Pfam" id="PF17921">
    <property type="entry name" value="Integrase_H2C2"/>
    <property type="match status" value="1"/>
</dbReference>
<proteinExistence type="predicted"/>
<dbReference type="AlphaFoldDB" id="A0A814N6E1"/>
<dbReference type="Gene3D" id="1.10.340.70">
    <property type="match status" value="1"/>
</dbReference>
<evidence type="ECO:0000313" key="2">
    <source>
        <dbReference type="EMBL" id="CAF1087344.1"/>
    </source>
</evidence>
<dbReference type="Proteomes" id="UP000663879">
    <property type="component" value="Unassembled WGS sequence"/>
</dbReference>
<name>A0A814N6E1_9BILA</name>
<comment type="caution">
    <text evidence="2">The sequence shown here is derived from an EMBL/GenBank/DDBJ whole genome shotgun (WGS) entry which is preliminary data.</text>
</comment>